<sequence length="308" mass="34234">MNIKRDLQLLLQEARYLPYLGLSNPGDLNADRPRDLGRRNRTQLARAVDIAKLVSLGDSLSSGLQLEDVYYINHDRHANAGEKWMFINGIMTDRHTAYNNGAALNQMLGRPIYVFHNPTHGISRDLAECIFARTFDHYSAIATSIFRHLAAYLSAGERVRIVAHSQGGIIASTLLKLMADRGWCLDQGALEIFTIAGAQDEWPHIPNVYAEHFANERDFVARIGVIAFSEEMQSPVHTRPDATGHLLNDHYLGALARGDYCGGKSKLFGYLNRESPVAEKVETLVGVPECRLADAPEGIGSEDHSHFL</sequence>
<dbReference type="PANTHER" id="PTHR42044">
    <property type="entry name" value="DUF676 DOMAIN-CONTAINING PROTEIN-RELATED"/>
    <property type="match status" value="1"/>
</dbReference>
<dbReference type="Proteomes" id="UP000663555">
    <property type="component" value="Chromosome"/>
</dbReference>
<dbReference type="PANTHER" id="PTHR42044:SF2">
    <property type="entry name" value="DUF676 DOMAIN-CONTAINING PROTEIN"/>
    <property type="match status" value="1"/>
</dbReference>
<gene>
    <name evidence="1" type="ORF">LPB19_03610</name>
</gene>
<evidence type="ECO:0000313" key="2">
    <source>
        <dbReference type="Proteomes" id="UP000663555"/>
    </source>
</evidence>
<dbReference type="SUPFAM" id="SSF53474">
    <property type="entry name" value="alpha/beta-Hydrolases"/>
    <property type="match status" value="1"/>
</dbReference>
<proteinExistence type="predicted"/>
<organism evidence="1 2">
    <name type="scientific">Marinobacter salinisoli</name>
    <dbReference type="NCBI Taxonomy" id="2769486"/>
    <lineage>
        <taxon>Bacteria</taxon>
        <taxon>Pseudomonadati</taxon>
        <taxon>Pseudomonadota</taxon>
        <taxon>Gammaproteobacteria</taxon>
        <taxon>Pseudomonadales</taxon>
        <taxon>Marinobacteraceae</taxon>
        <taxon>Marinobacter</taxon>
    </lineage>
</organism>
<dbReference type="EMBL" id="CP071247">
    <property type="protein sequence ID" value="QSP95517.1"/>
    <property type="molecule type" value="Genomic_DNA"/>
</dbReference>
<dbReference type="InterPro" id="IPR029058">
    <property type="entry name" value="AB_hydrolase_fold"/>
</dbReference>
<keyword evidence="2" id="KW-1185">Reference proteome</keyword>
<accession>A0ABX7MT29</accession>
<dbReference type="RefSeq" id="WP_206644756.1">
    <property type="nucleotide sequence ID" value="NZ_CP071247.1"/>
</dbReference>
<reference evidence="1 2" key="1">
    <citation type="submission" date="2021-03" db="EMBL/GenBank/DDBJ databases">
        <title>Genome sequencing of Marinobacter sp. LPB0319.</title>
        <authorList>
            <person name="Kim J."/>
        </authorList>
    </citation>
    <scope>NUCLEOTIDE SEQUENCE [LARGE SCALE GENOMIC DNA]</scope>
    <source>
        <strain evidence="1 2">LPB0319</strain>
    </source>
</reference>
<evidence type="ECO:0000313" key="1">
    <source>
        <dbReference type="EMBL" id="QSP95517.1"/>
    </source>
</evidence>
<protein>
    <recommendedName>
        <fullName evidence="3">DUF726 domain-containing protein</fullName>
    </recommendedName>
</protein>
<name>A0ABX7MT29_9GAMM</name>
<dbReference type="Gene3D" id="3.40.50.1820">
    <property type="entry name" value="alpha/beta hydrolase"/>
    <property type="match status" value="1"/>
</dbReference>
<evidence type="ECO:0008006" key="3">
    <source>
        <dbReference type="Google" id="ProtNLM"/>
    </source>
</evidence>